<evidence type="ECO:0000313" key="8">
    <source>
        <dbReference type="EMBL" id="OQR79492.1"/>
    </source>
</evidence>
<comment type="similarity">
    <text evidence="1 7">Belongs to the eukaryotic initiation factor 4E family.</text>
</comment>
<keyword evidence="2 7" id="KW-0396">Initiation factor</keyword>
<dbReference type="AlphaFoldDB" id="A0A1V9Y1B9"/>
<organism evidence="8 9">
    <name type="scientific">Tropilaelaps mercedesae</name>
    <dbReference type="NCBI Taxonomy" id="418985"/>
    <lineage>
        <taxon>Eukaryota</taxon>
        <taxon>Metazoa</taxon>
        <taxon>Ecdysozoa</taxon>
        <taxon>Arthropoda</taxon>
        <taxon>Chelicerata</taxon>
        <taxon>Arachnida</taxon>
        <taxon>Acari</taxon>
        <taxon>Parasitiformes</taxon>
        <taxon>Mesostigmata</taxon>
        <taxon>Gamasina</taxon>
        <taxon>Dermanyssoidea</taxon>
        <taxon>Laelapidae</taxon>
        <taxon>Tropilaelaps</taxon>
    </lineage>
</organism>
<protein>
    <recommendedName>
        <fullName evidence="6">eIF-4F 25 kDa subunit</fullName>
    </recommendedName>
</protein>
<evidence type="ECO:0000256" key="6">
    <source>
        <dbReference type="ARBA" id="ARBA00032656"/>
    </source>
</evidence>
<dbReference type="PANTHER" id="PTHR11960:SF8">
    <property type="entry name" value="EUKARYOTIC TRANSLATION INITIATION FACTOR 4E1-RELATED"/>
    <property type="match status" value="1"/>
</dbReference>
<keyword evidence="4 7" id="KW-0694">RNA-binding</keyword>
<dbReference type="GO" id="GO:0000340">
    <property type="term" value="F:RNA 7-methylguanosine cap binding"/>
    <property type="evidence" value="ECO:0007669"/>
    <property type="project" value="TreeGrafter"/>
</dbReference>
<dbReference type="PANTHER" id="PTHR11960">
    <property type="entry name" value="EUKARYOTIC TRANSLATION INITIATION FACTOR 4E RELATED"/>
    <property type="match status" value="1"/>
</dbReference>
<dbReference type="Gene3D" id="3.30.760.10">
    <property type="entry name" value="RNA Cap, Translation Initiation Factor Eif4e"/>
    <property type="match status" value="1"/>
</dbReference>
<comment type="caution">
    <text evidence="8">The sequence shown here is derived from an EMBL/GenBank/DDBJ whole genome shotgun (WGS) entry which is preliminary data.</text>
</comment>
<dbReference type="Pfam" id="PF01652">
    <property type="entry name" value="IF4E"/>
    <property type="match status" value="1"/>
</dbReference>
<gene>
    <name evidence="8" type="ORF">BIW11_05699</name>
</gene>
<evidence type="ECO:0000256" key="3">
    <source>
        <dbReference type="ARBA" id="ARBA00022845"/>
    </source>
</evidence>
<evidence type="ECO:0000256" key="7">
    <source>
        <dbReference type="RuleBase" id="RU004374"/>
    </source>
</evidence>
<evidence type="ECO:0000256" key="2">
    <source>
        <dbReference type="ARBA" id="ARBA00022540"/>
    </source>
</evidence>
<dbReference type="InterPro" id="IPR001040">
    <property type="entry name" value="TIF_eIF_4E"/>
</dbReference>
<dbReference type="EMBL" id="MNPL01001056">
    <property type="protein sequence ID" value="OQR79492.1"/>
    <property type="molecule type" value="Genomic_DNA"/>
</dbReference>
<dbReference type="InterPro" id="IPR023398">
    <property type="entry name" value="TIF_eIF4e-like"/>
</dbReference>
<evidence type="ECO:0000313" key="9">
    <source>
        <dbReference type="Proteomes" id="UP000192247"/>
    </source>
</evidence>
<dbReference type="GO" id="GO:0016281">
    <property type="term" value="C:eukaryotic translation initiation factor 4F complex"/>
    <property type="evidence" value="ECO:0007669"/>
    <property type="project" value="TreeGrafter"/>
</dbReference>
<name>A0A1V9Y1B9_9ACAR</name>
<dbReference type="GO" id="GO:0006417">
    <property type="term" value="P:regulation of translation"/>
    <property type="evidence" value="ECO:0007669"/>
    <property type="project" value="UniProtKB-KW"/>
</dbReference>
<keyword evidence="5 7" id="KW-0648">Protein biosynthesis</keyword>
<keyword evidence="9" id="KW-1185">Reference proteome</keyword>
<dbReference type="OrthoDB" id="590761at2759"/>
<dbReference type="InParanoid" id="A0A1V9Y1B9"/>
<dbReference type="GO" id="GO:0003743">
    <property type="term" value="F:translation initiation factor activity"/>
    <property type="evidence" value="ECO:0007669"/>
    <property type="project" value="UniProtKB-KW"/>
</dbReference>
<proteinExistence type="inferred from homology"/>
<dbReference type="InterPro" id="IPR019770">
    <property type="entry name" value="TIF_eIF_4E_CS"/>
</dbReference>
<keyword evidence="3" id="KW-0810">Translation regulation</keyword>
<dbReference type="SUPFAM" id="SSF55418">
    <property type="entry name" value="eIF4e-like"/>
    <property type="match status" value="1"/>
</dbReference>
<dbReference type="STRING" id="418985.A0A1V9Y1B9"/>
<evidence type="ECO:0000256" key="5">
    <source>
        <dbReference type="ARBA" id="ARBA00022917"/>
    </source>
</evidence>
<reference evidence="8 9" key="1">
    <citation type="journal article" date="2017" name="Gigascience">
        <title>Draft genome of the honey bee ectoparasitic mite, Tropilaelaps mercedesae, is shaped by the parasitic life history.</title>
        <authorList>
            <person name="Dong X."/>
            <person name="Armstrong S.D."/>
            <person name="Xia D."/>
            <person name="Makepeace B.L."/>
            <person name="Darby A.C."/>
            <person name="Kadowaki T."/>
        </authorList>
    </citation>
    <scope>NUCLEOTIDE SEQUENCE [LARGE SCALE GENOMIC DNA]</scope>
    <source>
        <strain evidence="8">Wuxi-XJTLU</strain>
    </source>
</reference>
<evidence type="ECO:0000256" key="1">
    <source>
        <dbReference type="ARBA" id="ARBA00009860"/>
    </source>
</evidence>
<dbReference type="Proteomes" id="UP000192247">
    <property type="component" value="Unassembled WGS sequence"/>
</dbReference>
<dbReference type="FunCoup" id="A0A1V9Y1B9">
    <property type="interactions" value="1559"/>
</dbReference>
<dbReference type="PROSITE" id="PS00813">
    <property type="entry name" value="IF4E"/>
    <property type="match status" value="1"/>
</dbReference>
<sequence length="220" mass="25198">MTIKKSPSLLMIRDCASKMAADGQNNEQKENVPTAMQVKHPLQNSWTFWFYKNDKSKPWDQNLLEITTFSTVEDFWALYNHIELVSHIPQGCDYCVFKKGVKPMWEDKANLNGGRWLISLTKQSRTQELDNSWLELLLLLIGEGFEEQCDDICGAVVNVRPKHDKISLWTTDANAIEANLAVGRTMKQRLHLSSQVVIGYNSHEETAQKHSSLTKPKYTV</sequence>
<accession>A0A1V9Y1B9</accession>
<evidence type="ECO:0000256" key="4">
    <source>
        <dbReference type="ARBA" id="ARBA00022884"/>
    </source>
</evidence>